<dbReference type="RefSeq" id="WP_422919093.1">
    <property type="nucleotide sequence ID" value="NZ_JAMZEJ010000003.1"/>
</dbReference>
<dbReference type="Proteomes" id="UP001524547">
    <property type="component" value="Unassembled WGS sequence"/>
</dbReference>
<reference evidence="3 4" key="1">
    <citation type="submission" date="2022-06" db="EMBL/GenBank/DDBJ databases">
        <title>Rhizosaccharibacter gen. nov. sp. nov. KSS12, endophytic bacteria isolated from sugarcane.</title>
        <authorList>
            <person name="Pitiwittayakul N."/>
        </authorList>
    </citation>
    <scope>NUCLEOTIDE SEQUENCE [LARGE SCALE GENOMIC DNA]</scope>
    <source>
        <strain evidence="3 4">KSS12</strain>
    </source>
</reference>
<dbReference type="InterPro" id="IPR025904">
    <property type="entry name" value="Tubulin-like"/>
</dbReference>
<feature type="compositionally biased region" description="Polar residues" evidence="1">
    <location>
        <begin position="1"/>
        <end position="11"/>
    </location>
</feature>
<proteinExistence type="predicted"/>
<evidence type="ECO:0000313" key="3">
    <source>
        <dbReference type="EMBL" id="MCQ8240365.1"/>
    </source>
</evidence>
<comment type="caution">
    <text evidence="3">The sequence shown here is derived from an EMBL/GenBank/DDBJ whole genome shotgun (WGS) entry which is preliminary data.</text>
</comment>
<dbReference type="Pfam" id="PF13809">
    <property type="entry name" value="Tubulin_2"/>
    <property type="match status" value="1"/>
</dbReference>
<gene>
    <name evidence="3" type="ORF">NFI88_05840</name>
</gene>
<dbReference type="EMBL" id="JAMZEJ010000003">
    <property type="protein sequence ID" value="MCQ8240365.1"/>
    <property type="molecule type" value="Genomic_DNA"/>
</dbReference>
<dbReference type="Gene3D" id="3.40.50.1440">
    <property type="entry name" value="Tubulin/FtsZ, GTPase domain"/>
    <property type="match status" value="1"/>
</dbReference>
<evidence type="ECO:0000259" key="2">
    <source>
        <dbReference type="Pfam" id="PF14237"/>
    </source>
</evidence>
<feature type="domain" description="GYF" evidence="2">
    <location>
        <begin position="1145"/>
        <end position="1191"/>
    </location>
</feature>
<feature type="region of interest" description="Disordered" evidence="1">
    <location>
        <begin position="1"/>
        <end position="26"/>
    </location>
</feature>
<sequence>MARNGNETGPGSTEGGPRSGTDAERGTALRRVRPTLYVALGGTGKEVLLRLRRRILESLWNGQRLDDLDAFKVASFLYFDLFGGRAEEARRLGHADEAPDPLASLVDLPPADCIQKRLDAAKYLAGREIERFPHVREWLPDGDLRAIRAEDGAGQVRPASRLLFFDEIANLNAAVNQKARALLNNVSNADALARLGVEIEPQVQVIVVCSIAGGTGSGAFIDMGYIARSMLNPRPEQVSLYAVTGGAFADLKQDRLLANSYAAMMELEYCMQGGDRSPYVEYWSDTLVNRAEHPYDNVFLLDNRNVAHQGTGNRDELFGMIADILFEDLRDPQLRGRKREDVVNQRTNFRTEPFRPPMPPGLGAPSLSFSRVYSSAGQCTLSTDGRSQFELETARAARRMLSDFFRMEADDKANTPQTGERDEFLRAAIGLDKASFFQDFPDFLHPRPSAIPDAPLVGWLLRGGSGGDAISDLRAELRGDFEQLRGALPNREDWRAAIETLRIKRERDITGDITQNNPFGPRLVSLREQAQRILRDWLKPDGLRAALHARIDNAELGGVIYTLRLLAQVQDEIGVEGDGFIARLQRAASQYDALAKSLIDGFYSRALENLSKATRKGWFGGVDNDAIDRCTQQLEASLFYTLHYRLRAAACEEAVRLLDELRRQLGQPGGVGGVGASGIIAEIEQGRQAVALALAAVEQELRVLGDALRDAGPMSPVIQGGTLDEPMRGDYAAWGREALSGQGGSRVLFSSLRNEEMRAQIVNRLRGVAREHMREREALLPTVLEALEAMPDNERGGLFGTAMLQALPWVNIDPDRMHGAFDGSMNSVFVSVENAGDVQRLFGAELQRRLPPLYQNKAIQFVGSTVRGRMVIYSEITGLALNALVPMHDDWRAAYDARSTGEQRMPLHNHRDRDRFRHPTAMSLAELEALGGALRLFLKGVGFGLLRRRATGEYELDTSPTDTADWHSIGRERQLFLGGFRAGQRRVLEKGLDRFESGLSPLQRVAAAALFEHLARQSYPPELVRLSGGQEENRHGMAHAAAMRLRSEFLDGIAGEYLPEPLDRTLAALRRQIAGWTSEIADSVRDPAPGEADGRRAQPKRAIDFRHFDDASLRAIVLAGTETSPVPPPLPAVAGVPPVPLPPFHLAIGGVDTGPLDRAALEERIRTRELTAATLVWAPFLPQWTPAGSVSLLAPLLAPPPIVARADGPPPIPTGS</sequence>
<evidence type="ECO:0000313" key="4">
    <source>
        <dbReference type="Proteomes" id="UP001524547"/>
    </source>
</evidence>
<keyword evidence="4" id="KW-1185">Reference proteome</keyword>
<evidence type="ECO:0000256" key="1">
    <source>
        <dbReference type="SAM" id="MobiDB-lite"/>
    </source>
</evidence>
<dbReference type="Pfam" id="PF14237">
    <property type="entry name" value="GYF_2"/>
    <property type="match status" value="1"/>
</dbReference>
<name>A0ABT1VW03_9PROT</name>
<dbReference type="InterPro" id="IPR036525">
    <property type="entry name" value="Tubulin/FtsZ_GTPase_sf"/>
</dbReference>
<protein>
    <submittedName>
        <fullName evidence="3">GYF domain-containing protein</fullName>
    </submittedName>
</protein>
<organism evidence="3 4">
    <name type="scientific">Rhizosaccharibacter radicis</name>
    <dbReference type="NCBI Taxonomy" id="2782605"/>
    <lineage>
        <taxon>Bacteria</taxon>
        <taxon>Pseudomonadati</taxon>
        <taxon>Pseudomonadota</taxon>
        <taxon>Alphaproteobacteria</taxon>
        <taxon>Acetobacterales</taxon>
        <taxon>Acetobacteraceae</taxon>
        <taxon>Rhizosaccharibacter</taxon>
    </lineage>
</organism>
<accession>A0ABT1VW03</accession>
<dbReference type="InterPro" id="IPR025640">
    <property type="entry name" value="GYF_2"/>
</dbReference>